<reference evidence="7" key="1">
    <citation type="journal article" date="2014" name="Int. J. Syst. Evol. Microbiol.">
        <title>Complete genome sequence of Corynebacterium casei LMG S-19264T (=DSM 44701T), isolated from a smear-ripened cheese.</title>
        <authorList>
            <consortium name="US DOE Joint Genome Institute (JGI-PGF)"/>
            <person name="Walter F."/>
            <person name="Albersmeier A."/>
            <person name="Kalinowski J."/>
            <person name="Ruckert C."/>
        </authorList>
    </citation>
    <scope>NUCLEOTIDE SEQUENCE</scope>
    <source>
        <strain evidence="7">JCM 4815</strain>
    </source>
</reference>
<evidence type="ECO:0000256" key="4">
    <source>
        <dbReference type="ARBA" id="ARBA00022840"/>
    </source>
</evidence>
<proteinExistence type="predicted"/>
<dbReference type="Proteomes" id="UP000622166">
    <property type="component" value="Unassembled WGS sequence"/>
</dbReference>
<dbReference type="RefSeq" id="WP_189856688.1">
    <property type="nucleotide sequence ID" value="NZ_BMVW01000002.1"/>
</dbReference>
<evidence type="ECO:0000256" key="1">
    <source>
        <dbReference type="ARBA" id="ARBA00022679"/>
    </source>
</evidence>
<evidence type="ECO:0000256" key="2">
    <source>
        <dbReference type="ARBA" id="ARBA00022741"/>
    </source>
</evidence>
<sequence length="192" mass="20653">MATIHRTTMTPTKLELLTEWLPKQSWYVGASGTPELVKAGGFRLDDPEGEVGIEFMVVADTDGREPVAYLVPMSYRGAALEGVPDEALIGTSEHGVLGTRWVYDGIHDPVVMAQLRALLRGEAVPQQQSESDTPDPTVTVHGAGPQGAFDVHVHRVLRPAEDTERSSTHLVAGWAWPDGTAARGVLAAVVPR</sequence>
<name>A0A918PC06_9ACTN</name>
<dbReference type="AlphaFoldDB" id="A0A918PC06"/>
<evidence type="ECO:0000313" key="8">
    <source>
        <dbReference type="Proteomes" id="UP000622166"/>
    </source>
</evidence>
<keyword evidence="3" id="KW-0418">Kinase</keyword>
<keyword evidence="8" id="KW-1185">Reference proteome</keyword>
<dbReference type="EMBL" id="BMVW01000002">
    <property type="protein sequence ID" value="GGY97976.1"/>
    <property type="molecule type" value="Genomic_DNA"/>
</dbReference>
<dbReference type="InterPro" id="IPR040999">
    <property type="entry name" value="Mak_N_cap"/>
</dbReference>
<comment type="caution">
    <text evidence="7">The sequence shown here is derived from an EMBL/GenBank/DDBJ whole genome shotgun (WGS) entry which is preliminary data.</text>
</comment>
<feature type="compositionally biased region" description="Polar residues" evidence="5">
    <location>
        <begin position="125"/>
        <end position="136"/>
    </location>
</feature>
<evidence type="ECO:0000313" key="7">
    <source>
        <dbReference type="EMBL" id="GGY97976.1"/>
    </source>
</evidence>
<keyword evidence="2" id="KW-0547">Nucleotide-binding</keyword>
<keyword evidence="1" id="KW-0808">Transferase</keyword>
<gene>
    <name evidence="7" type="ORF">GCM10010365_15670</name>
</gene>
<accession>A0A918PC06</accession>
<feature type="domain" description="Maltokinase N-terminal cap" evidence="6">
    <location>
        <begin position="20"/>
        <end position="108"/>
    </location>
</feature>
<keyword evidence="4" id="KW-0067">ATP-binding</keyword>
<evidence type="ECO:0000259" key="6">
    <source>
        <dbReference type="Pfam" id="PF18085"/>
    </source>
</evidence>
<evidence type="ECO:0000256" key="5">
    <source>
        <dbReference type="SAM" id="MobiDB-lite"/>
    </source>
</evidence>
<organism evidence="7 8">
    <name type="scientific">Streptomyces poonensis</name>
    <dbReference type="NCBI Taxonomy" id="68255"/>
    <lineage>
        <taxon>Bacteria</taxon>
        <taxon>Bacillati</taxon>
        <taxon>Actinomycetota</taxon>
        <taxon>Actinomycetes</taxon>
        <taxon>Kitasatosporales</taxon>
        <taxon>Streptomycetaceae</taxon>
        <taxon>Streptomyces</taxon>
    </lineage>
</organism>
<evidence type="ECO:0000256" key="3">
    <source>
        <dbReference type="ARBA" id="ARBA00022777"/>
    </source>
</evidence>
<reference evidence="7" key="2">
    <citation type="submission" date="2020-09" db="EMBL/GenBank/DDBJ databases">
        <authorList>
            <person name="Sun Q."/>
            <person name="Ohkuma M."/>
        </authorList>
    </citation>
    <scope>NUCLEOTIDE SEQUENCE</scope>
    <source>
        <strain evidence="7">JCM 4815</strain>
    </source>
</reference>
<dbReference type="Pfam" id="PF18085">
    <property type="entry name" value="Mak_N_cap"/>
    <property type="match status" value="1"/>
</dbReference>
<feature type="region of interest" description="Disordered" evidence="5">
    <location>
        <begin position="122"/>
        <end position="145"/>
    </location>
</feature>
<dbReference type="GO" id="GO:0016301">
    <property type="term" value="F:kinase activity"/>
    <property type="evidence" value="ECO:0007669"/>
    <property type="project" value="UniProtKB-KW"/>
</dbReference>
<dbReference type="GO" id="GO:0005524">
    <property type="term" value="F:ATP binding"/>
    <property type="evidence" value="ECO:0007669"/>
    <property type="project" value="UniProtKB-KW"/>
</dbReference>
<protein>
    <recommendedName>
        <fullName evidence="6">Maltokinase N-terminal cap domain-containing protein</fullName>
    </recommendedName>
</protein>